<dbReference type="EMBL" id="BROD01000001">
    <property type="protein sequence ID" value="GKX65956.1"/>
    <property type="molecule type" value="Genomic_DNA"/>
</dbReference>
<evidence type="ECO:0000313" key="1">
    <source>
        <dbReference type="EMBL" id="GKX65956.1"/>
    </source>
</evidence>
<organism evidence="1 2">
    <name type="scientific">Inconstantimicrobium mannanitabidum</name>
    <dbReference type="NCBI Taxonomy" id="1604901"/>
    <lineage>
        <taxon>Bacteria</taxon>
        <taxon>Bacillati</taxon>
        <taxon>Bacillota</taxon>
        <taxon>Clostridia</taxon>
        <taxon>Eubacteriales</taxon>
        <taxon>Clostridiaceae</taxon>
        <taxon>Inconstantimicrobium</taxon>
    </lineage>
</organism>
<reference evidence="1" key="1">
    <citation type="journal article" date="2025" name="Int. J. Syst. Evol. Microbiol.">
        <title>Inconstantimicrobium mannanitabidum sp. nov., a novel member of the family Clostridiaceae isolated from anoxic soil under the treatment of reductive soil disinfestation.</title>
        <authorList>
            <person name="Ueki A."/>
            <person name="Tonouchi A."/>
            <person name="Honma S."/>
            <person name="Kaku N."/>
            <person name="Ueki K."/>
        </authorList>
    </citation>
    <scope>NUCLEOTIDE SEQUENCE</scope>
    <source>
        <strain evidence="1">TW13</strain>
    </source>
</reference>
<accession>A0ACB5RAF9</accession>
<protein>
    <submittedName>
        <fullName evidence="1">Uncharacterized protein</fullName>
    </submittedName>
</protein>
<name>A0ACB5RAF9_9CLOT</name>
<gene>
    <name evidence="1" type="ORF">rsdtw13_12140</name>
</gene>
<keyword evidence="2" id="KW-1185">Reference proteome</keyword>
<comment type="caution">
    <text evidence="1">The sequence shown here is derived from an EMBL/GenBank/DDBJ whole genome shotgun (WGS) entry which is preliminary data.</text>
</comment>
<sequence length="210" mass="24064">MIKMSVHRGLSELKMLDKRIARSIKETKFVGSKKKSATNVHDTTSTKEKFVESVKSEYQSINDLINRRTKIKRLIVLSNAKTIVTVGGKEYTVAEAIENKKIIENKKDLLNQLIAQYNLNMANVNRKNAEVEININQQIEIILGSDKQNKSSGVDGFINQYKEQNEWELVDGLEIEKEIKKLQLEIEDFENNIDFVLSESNATTFIEVED</sequence>
<dbReference type="Proteomes" id="UP001058074">
    <property type="component" value="Unassembled WGS sequence"/>
</dbReference>
<evidence type="ECO:0000313" key="2">
    <source>
        <dbReference type="Proteomes" id="UP001058074"/>
    </source>
</evidence>
<proteinExistence type="predicted"/>